<evidence type="ECO:0000313" key="2">
    <source>
        <dbReference type="Proteomes" id="UP001469553"/>
    </source>
</evidence>
<sequence>MVPCTISNILLLHQGRYCMKTGRSSKTSFFYSVYINKKFAHLCIVFSKVIQSHCGCSKEPHRTLESPLDHCDPISNKQFEKAPPSGRASSLSCLCLLCLHW</sequence>
<accession>A0ABV0Y5E4</accession>
<evidence type="ECO:0000313" key="1">
    <source>
        <dbReference type="EMBL" id="MEQ2288885.1"/>
    </source>
</evidence>
<reference evidence="1 2" key="1">
    <citation type="submission" date="2021-06" db="EMBL/GenBank/DDBJ databases">
        <authorList>
            <person name="Palmer J.M."/>
        </authorList>
    </citation>
    <scope>NUCLEOTIDE SEQUENCE [LARGE SCALE GENOMIC DNA]</scope>
    <source>
        <strain evidence="1 2">AS_MEX2019</strain>
        <tissue evidence="1">Muscle</tissue>
    </source>
</reference>
<keyword evidence="2" id="KW-1185">Reference proteome</keyword>
<organism evidence="1 2">
    <name type="scientific">Ameca splendens</name>
    <dbReference type="NCBI Taxonomy" id="208324"/>
    <lineage>
        <taxon>Eukaryota</taxon>
        <taxon>Metazoa</taxon>
        <taxon>Chordata</taxon>
        <taxon>Craniata</taxon>
        <taxon>Vertebrata</taxon>
        <taxon>Euteleostomi</taxon>
        <taxon>Actinopterygii</taxon>
        <taxon>Neopterygii</taxon>
        <taxon>Teleostei</taxon>
        <taxon>Neoteleostei</taxon>
        <taxon>Acanthomorphata</taxon>
        <taxon>Ovalentaria</taxon>
        <taxon>Atherinomorphae</taxon>
        <taxon>Cyprinodontiformes</taxon>
        <taxon>Goodeidae</taxon>
        <taxon>Ameca</taxon>
    </lineage>
</organism>
<gene>
    <name evidence="1" type="ORF">AMECASPLE_027483</name>
</gene>
<protein>
    <submittedName>
        <fullName evidence="1">Uncharacterized protein</fullName>
    </submittedName>
</protein>
<proteinExistence type="predicted"/>
<dbReference type="EMBL" id="JAHRIP010021722">
    <property type="protein sequence ID" value="MEQ2288885.1"/>
    <property type="molecule type" value="Genomic_DNA"/>
</dbReference>
<comment type="caution">
    <text evidence="1">The sequence shown here is derived from an EMBL/GenBank/DDBJ whole genome shotgun (WGS) entry which is preliminary data.</text>
</comment>
<dbReference type="Proteomes" id="UP001469553">
    <property type="component" value="Unassembled WGS sequence"/>
</dbReference>
<name>A0ABV0Y5E4_9TELE</name>